<accession>A0A221JZ41</accession>
<name>A0A221JZ41_9RHOB</name>
<evidence type="ECO:0000313" key="3">
    <source>
        <dbReference type="Proteomes" id="UP000199754"/>
    </source>
</evidence>
<feature type="domain" description="HTH merR-type" evidence="1">
    <location>
        <begin position="8"/>
        <end position="40"/>
    </location>
</feature>
<dbReference type="OrthoDB" id="8452166at2"/>
<dbReference type="Pfam" id="PF13411">
    <property type="entry name" value="MerR_1"/>
    <property type="match status" value="1"/>
</dbReference>
<keyword evidence="3" id="KW-1185">Reference proteome</keyword>
<gene>
    <name evidence="2" type="ORF">SULPSESMR1_01193</name>
</gene>
<evidence type="ECO:0000313" key="2">
    <source>
        <dbReference type="EMBL" id="ASM72015.1"/>
    </source>
</evidence>
<dbReference type="GO" id="GO:0006355">
    <property type="term" value="P:regulation of DNA-templated transcription"/>
    <property type="evidence" value="ECO:0007669"/>
    <property type="project" value="InterPro"/>
</dbReference>
<reference evidence="2 3" key="1">
    <citation type="submission" date="2017-07" db="EMBL/GenBank/DDBJ databases">
        <title>Genome Sequence of Sulfitobacter pseudonitzschiae Strain SMR1 Isolated from a culture of the Diatom Skeletonema marinoi.</title>
        <authorList>
            <person name="Topel M."/>
            <person name="Pinder M.I.M."/>
            <person name="Johansson O.N."/>
            <person name="Kourtchenko O."/>
            <person name="Godhe A."/>
            <person name="Clarke A.K."/>
        </authorList>
    </citation>
    <scope>NUCLEOTIDE SEQUENCE [LARGE SCALE GENOMIC DNA]</scope>
    <source>
        <strain evidence="2 3">SMR1</strain>
    </source>
</reference>
<dbReference type="EMBL" id="CP022415">
    <property type="protein sequence ID" value="ASM72015.1"/>
    <property type="molecule type" value="Genomic_DNA"/>
</dbReference>
<dbReference type="KEGG" id="spse:SULPSESMR1_01193"/>
<evidence type="ECO:0000259" key="1">
    <source>
        <dbReference type="Pfam" id="PF13411"/>
    </source>
</evidence>
<dbReference type="InterPro" id="IPR000551">
    <property type="entry name" value="MerR-type_HTH_dom"/>
</dbReference>
<sequence length="75" mass="8485">MPAPPEYCSIKTIAEQLDCSVSTVESYTNRGLLPQPKKRGTLVRWKWSEVQEMMDGLAEVEQEPQDPILRAIHAS</sequence>
<protein>
    <recommendedName>
        <fullName evidence="1">HTH merR-type domain-containing protein</fullName>
    </recommendedName>
</protein>
<proteinExistence type="predicted"/>
<dbReference type="GO" id="GO:0003677">
    <property type="term" value="F:DNA binding"/>
    <property type="evidence" value="ECO:0007669"/>
    <property type="project" value="InterPro"/>
</dbReference>
<dbReference type="SUPFAM" id="SSF46955">
    <property type="entry name" value="Putative DNA-binding domain"/>
    <property type="match status" value="1"/>
</dbReference>
<organism evidence="2 3">
    <name type="scientific">Pseudosulfitobacter pseudonitzschiae</name>
    <dbReference type="NCBI Taxonomy" id="1402135"/>
    <lineage>
        <taxon>Bacteria</taxon>
        <taxon>Pseudomonadati</taxon>
        <taxon>Pseudomonadota</taxon>
        <taxon>Alphaproteobacteria</taxon>
        <taxon>Rhodobacterales</taxon>
        <taxon>Roseobacteraceae</taxon>
        <taxon>Pseudosulfitobacter</taxon>
    </lineage>
</organism>
<dbReference type="InterPro" id="IPR009061">
    <property type="entry name" value="DNA-bd_dom_put_sf"/>
</dbReference>
<dbReference type="RefSeq" id="WP_089419980.1">
    <property type="nucleotide sequence ID" value="NZ_CP022415.1"/>
</dbReference>
<dbReference type="AlphaFoldDB" id="A0A221JZ41"/>
<dbReference type="Proteomes" id="UP000199754">
    <property type="component" value="Chromosome"/>
</dbReference>